<evidence type="ECO:0000313" key="2">
    <source>
        <dbReference type="Proteomes" id="UP001157114"/>
    </source>
</evidence>
<dbReference type="EMBL" id="BSSQ01000015">
    <property type="protein sequence ID" value="GLX69624.1"/>
    <property type="molecule type" value="Genomic_DNA"/>
</dbReference>
<gene>
    <name evidence="1" type="ORF">MU1_39690</name>
</gene>
<organism evidence="1 2">
    <name type="scientific">Paenibacillus glycanilyticus</name>
    <dbReference type="NCBI Taxonomy" id="126569"/>
    <lineage>
        <taxon>Bacteria</taxon>
        <taxon>Bacillati</taxon>
        <taxon>Bacillota</taxon>
        <taxon>Bacilli</taxon>
        <taxon>Bacillales</taxon>
        <taxon>Paenibacillaceae</taxon>
        <taxon>Paenibacillus</taxon>
    </lineage>
</organism>
<reference evidence="1 2" key="1">
    <citation type="submission" date="2023-03" db="EMBL/GenBank/DDBJ databases">
        <title>Draft genome sequence of the bacteria which degrade cell wall of Tricholomamatutake.</title>
        <authorList>
            <person name="Konishi Y."/>
            <person name="Fukuta Y."/>
            <person name="Shirasaka N."/>
        </authorList>
    </citation>
    <scope>NUCLEOTIDE SEQUENCE [LARGE SCALE GENOMIC DNA]</scope>
    <source>
        <strain evidence="2">mu1</strain>
    </source>
</reference>
<dbReference type="Proteomes" id="UP001157114">
    <property type="component" value="Unassembled WGS sequence"/>
</dbReference>
<proteinExistence type="predicted"/>
<comment type="caution">
    <text evidence="1">The sequence shown here is derived from an EMBL/GenBank/DDBJ whole genome shotgun (WGS) entry which is preliminary data.</text>
</comment>
<dbReference type="RefSeq" id="WP_284240410.1">
    <property type="nucleotide sequence ID" value="NZ_BSSQ01000015.1"/>
</dbReference>
<sequence length="59" mass="6669">MFKSSMKLDEVRVLGKEKAIEQLKFLVVQQIRAAGKDEMNFSRSVSETELDLVVSAIPK</sequence>
<accession>A0ABQ6GF91</accession>
<name>A0ABQ6GF91_9BACL</name>
<evidence type="ECO:0000313" key="1">
    <source>
        <dbReference type="EMBL" id="GLX69624.1"/>
    </source>
</evidence>
<keyword evidence="2" id="KW-1185">Reference proteome</keyword>
<protein>
    <submittedName>
        <fullName evidence="1">Uncharacterized protein</fullName>
    </submittedName>
</protein>